<evidence type="ECO:0000256" key="4">
    <source>
        <dbReference type="PIRSR" id="PIRSR602403-1"/>
    </source>
</evidence>
<protein>
    <recommendedName>
        <fullName evidence="7">Cytochrome P450</fullName>
    </recommendedName>
</protein>
<dbReference type="EMBL" id="JAIWYP010000014">
    <property type="protein sequence ID" value="KAH3707546.1"/>
    <property type="molecule type" value="Genomic_DNA"/>
</dbReference>
<evidence type="ECO:0000256" key="1">
    <source>
        <dbReference type="ARBA" id="ARBA00010617"/>
    </source>
</evidence>
<feature type="non-terminal residue" evidence="5">
    <location>
        <position position="370"/>
    </location>
</feature>
<reference evidence="5" key="1">
    <citation type="journal article" date="2019" name="bioRxiv">
        <title>The Genome of the Zebra Mussel, Dreissena polymorpha: A Resource for Invasive Species Research.</title>
        <authorList>
            <person name="McCartney M.A."/>
            <person name="Auch B."/>
            <person name="Kono T."/>
            <person name="Mallez S."/>
            <person name="Zhang Y."/>
            <person name="Obille A."/>
            <person name="Becker A."/>
            <person name="Abrahante J.E."/>
            <person name="Garbe J."/>
            <person name="Badalamenti J.P."/>
            <person name="Herman A."/>
            <person name="Mangelson H."/>
            <person name="Liachko I."/>
            <person name="Sullivan S."/>
            <person name="Sone E.D."/>
            <person name="Koren S."/>
            <person name="Silverstein K.A.T."/>
            <person name="Beckman K.B."/>
            <person name="Gohl D.M."/>
        </authorList>
    </citation>
    <scope>NUCLEOTIDE SEQUENCE</scope>
    <source>
        <strain evidence="5">Duluth1</strain>
        <tissue evidence="5">Whole animal</tissue>
    </source>
</reference>
<comment type="similarity">
    <text evidence="1">Belongs to the cytochrome P450 family.</text>
</comment>
<dbReference type="GO" id="GO:0020037">
    <property type="term" value="F:heme binding"/>
    <property type="evidence" value="ECO:0007669"/>
    <property type="project" value="InterPro"/>
</dbReference>
<dbReference type="PANTHER" id="PTHR24286:SF252">
    <property type="entry name" value="CYTOCHROME P450 26B1"/>
    <property type="match status" value="1"/>
</dbReference>
<accession>A0A9D3YYD6</accession>
<evidence type="ECO:0000313" key="6">
    <source>
        <dbReference type="Proteomes" id="UP000828390"/>
    </source>
</evidence>
<dbReference type="InterPro" id="IPR001128">
    <property type="entry name" value="Cyt_P450"/>
</dbReference>
<name>A0A9D3YYD6_DREPO</name>
<sequence length="370" mass="42128">HSDKLELGYKQFMEEIYGENILFTDGDFSTGLRDALSELFTVDAIKTYQSDIDRIVKNAIKDILTGAPVCIYMLFKKLAIEICLSLFLGLDFSQSDASLVTDLTVTHWHGIISVPVAVKIPMMNETTYSKALDAKRKLLEVINERRKEKCHQFPQHVERLPNFSDVLVNNHLLLFTSALIPKALSSILTSFMIEIGSEVGNQNMLLEDPDLLERYLLEVVRLYPPFLGGRRIIREEVICGGFRFPAGHALLYMTYAAHRDPDVFDQPDAFMPERWSQHNKNDQDKLFTLGAGPRQCIGEQLVWTIIKTVINELLRGYTVKLLPDQDLAYKWLPVSRPKGNVLVTFQGRNSNSLSRSLYPDTVDKPKGEYL</sequence>
<dbReference type="InterPro" id="IPR036396">
    <property type="entry name" value="Cyt_P450_sf"/>
</dbReference>
<proteinExistence type="inferred from homology"/>
<dbReference type="GO" id="GO:0016705">
    <property type="term" value="F:oxidoreductase activity, acting on paired donors, with incorporation or reduction of molecular oxygen"/>
    <property type="evidence" value="ECO:0007669"/>
    <property type="project" value="InterPro"/>
</dbReference>
<dbReference type="Pfam" id="PF00067">
    <property type="entry name" value="p450"/>
    <property type="match status" value="1"/>
</dbReference>
<dbReference type="GO" id="GO:0016125">
    <property type="term" value="P:sterol metabolic process"/>
    <property type="evidence" value="ECO:0007669"/>
    <property type="project" value="TreeGrafter"/>
</dbReference>
<keyword evidence="2 4" id="KW-0479">Metal-binding</keyword>
<gene>
    <name evidence="5" type="ORF">DPMN_066956</name>
</gene>
<keyword evidence="6" id="KW-1185">Reference proteome</keyword>
<evidence type="ECO:0008006" key="7">
    <source>
        <dbReference type="Google" id="ProtNLM"/>
    </source>
</evidence>
<dbReference type="GO" id="GO:0034653">
    <property type="term" value="P:retinoic acid catabolic process"/>
    <property type="evidence" value="ECO:0007669"/>
    <property type="project" value="UniProtKB-ARBA"/>
</dbReference>
<organism evidence="5 6">
    <name type="scientific">Dreissena polymorpha</name>
    <name type="common">Zebra mussel</name>
    <name type="synonym">Mytilus polymorpha</name>
    <dbReference type="NCBI Taxonomy" id="45954"/>
    <lineage>
        <taxon>Eukaryota</taxon>
        <taxon>Metazoa</taxon>
        <taxon>Spiralia</taxon>
        <taxon>Lophotrochozoa</taxon>
        <taxon>Mollusca</taxon>
        <taxon>Bivalvia</taxon>
        <taxon>Autobranchia</taxon>
        <taxon>Heteroconchia</taxon>
        <taxon>Euheterodonta</taxon>
        <taxon>Imparidentia</taxon>
        <taxon>Neoheterodontei</taxon>
        <taxon>Myida</taxon>
        <taxon>Dreissenoidea</taxon>
        <taxon>Dreissenidae</taxon>
        <taxon>Dreissena</taxon>
    </lineage>
</organism>
<evidence type="ECO:0000313" key="5">
    <source>
        <dbReference type="EMBL" id="KAH3707546.1"/>
    </source>
</evidence>
<keyword evidence="4" id="KW-0349">Heme</keyword>
<dbReference type="GO" id="GO:0004497">
    <property type="term" value="F:monooxygenase activity"/>
    <property type="evidence" value="ECO:0007669"/>
    <property type="project" value="InterPro"/>
</dbReference>
<evidence type="ECO:0000256" key="3">
    <source>
        <dbReference type="ARBA" id="ARBA00023004"/>
    </source>
</evidence>
<reference evidence="5" key="2">
    <citation type="submission" date="2020-11" db="EMBL/GenBank/DDBJ databases">
        <authorList>
            <person name="McCartney M.A."/>
            <person name="Auch B."/>
            <person name="Kono T."/>
            <person name="Mallez S."/>
            <person name="Becker A."/>
            <person name="Gohl D.M."/>
            <person name="Silverstein K.A.T."/>
            <person name="Koren S."/>
            <person name="Bechman K.B."/>
            <person name="Herman A."/>
            <person name="Abrahante J.E."/>
            <person name="Garbe J."/>
        </authorList>
    </citation>
    <scope>NUCLEOTIDE SEQUENCE</scope>
    <source>
        <strain evidence="5">Duluth1</strain>
        <tissue evidence="5">Whole animal</tissue>
    </source>
</reference>
<feature type="binding site" description="axial binding residue" evidence="4">
    <location>
        <position position="296"/>
    </location>
    <ligand>
        <name>heme</name>
        <dbReference type="ChEBI" id="CHEBI:30413"/>
    </ligand>
    <ligandPart>
        <name>Fe</name>
        <dbReference type="ChEBI" id="CHEBI:18248"/>
    </ligandPart>
</feature>
<evidence type="ECO:0000256" key="2">
    <source>
        <dbReference type="ARBA" id="ARBA00022723"/>
    </source>
</evidence>
<comment type="cofactor">
    <cofactor evidence="4">
        <name>heme</name>
        <dbReference type="ChEBI" id="CHEBI:30413"/>
    </cofactor>
</comment>
<comment type="caution">
    <text evidence="5">The sequence shown here is derived from an EMBL/GenBank/DDBJ whole genome shotgun (WGS) entry which is preliminary data.</text>
</comment>
<dbReference type="AlphaFoldDB" id="A0A9D3YYD6"/>
<keyword evidence="3 4" id="KW-0408">Iron</keyword>
<dbReference type="Gene3D" id="1.10.630.10">
    <property type="entry name" value="Cytochrome P450"/>
    <property type="match status" value="1"/>
</dbReference>
<dbReference type="SUPFAM" id="SSF48264">
    <property type="entry name" value="Cytochrome P450"/>
    <property type="match status" value="1"/>
</dbReference>
<dbReference type="PANTHER" id="PTHR24286">
    <property type="entry name" value="CYTOCHROME P450 26"/>
    <property type="match status" value="1"/>
</dbReference>
<dbReference type="GO" id="GO:0005506">
    <property type="term" value="F:iron ion binding"/>
    <property type="evidence" value="ECO:0007669"/>
    <property type="project" value="InterPro"/>
</dbReference>
<dbReference type="InterPro" id="IPR002403">
    <property type="entry name" value="Cyt_P450_E_grp-IV"/>
</dbReference>
<dbReference type="PRINTS" id="PR00465">
    <property type="entry name" value="EP450IV"/>
</dbReference>
<dbReference type="Proteomes" id="UP000828390">
    <property type="component" value="Unassembled WGS sequence"/>
</dbReference>